<name>A0A940DG55_9FIRM</name>
<feature type="domain" description="HTH arsR-type" evidence="4">
    <location>
        <begin position="19"/>
        <end position="113"/>
    </location>
</feature>
<organism evidence="5 6">
    <name type="scientific">Candidatus Stercoripulliclostridium pullicola</name>
    <dbReference type="NCBI Taxonomy" id="2840953"/>
    <lineage>
        <taxon>Bacteria</taxon>
        <taxon>Bacillati</taxon>
        <taxon>Bacillota</taxon>
        <taxon>Clostridia</taxon>
        <taxon>Eubacteriales</taxon>
        <taxon>Candidatus Stercoripulliclostridium</taxon>
    </lineage>
</organism>
<dbReference type="InterPro" id="IPR011991">
    <property type="entry name" value="ArsR-like_HTH"/>
</dbReference>
<keyword evidence="3" id="KW-0804">Transcription</keyword>
<dbReference type="InterPro" id="IPR036388">
    <property type="entry name" value="WH-like_DNA-bd_sf"/>
</dbReference>
<dbReference type="Proteomes" id="UP000727857">
    <property type="component" value="Unassembled WGS sequence"/>
</dbReference>
<accession>A0A940DG55</accession>
<dbReference type="PANTHER" id="PTHR43132:SF6">
    <property type="entry name" value="HTH-TYPE TRANSCRIPTIONAL REPRESSOR CZRA"/>
    <property type="match status" value="1"/>
</dbReference>
<proteinExistence type="predicted"/>
<dbReference type="GO" id="GO:0003677">
    <property type="term" value="F:DNA binding"/>
    <property type="evidence" value="ECO:0007669"/>
    <property type="project" value="UniProtKB-KW"/>
</dbReference>
<sequence>MEEPVVSESTAALIRHYLPSNADLSDMCAFFSLFSDVTRMKMISALSIAELCVSDIAMILGLNQTTVSHQLKLLRDAGAVSTRREGKIIFYRIVNRHIADVMMTGAIYLCEILPPERKREA</sequence>
<dbReference type="InterPro" id="IPR051011">
    <property type="entry name" value="Metal_resp_trans_reg"/>
</dbReference>
<reference evidence="5" key="2">
    <citation type="journal article" date="2021" name="PeerJ">
        <title>Extensive microbial diversity within the chicken gut microbiome revealed by metagenomics and culture.</title>
        <authorList>
            <person name="Gilroy R."/>
            <person name="Ravi A."/>
            <person name="Getino M."/>
            <person name="Pursley I."/>
            <person name="Horton D.L."/>
            <person name="Alikhan N.F."/>
            <person name="Baker D."/>
            <person name="Gharbi K."/>
            <person name="Hall N."/>
            <person name="Watson M."/>
            <person name="Adriaenssens E.M."/>
            <person name="Foster-Nyarko E."/>
            <person name="Jarju S."/>
            <person name="Secka A."/>
            <person name="Antonio M."/>
            <person name="Oren A."/>
            <person name="Chaudhuri R.R."/>
            <person name="La Ragione R."/>
            <person name="Hildebrand F."/>
            <person name="Pallen M.J."/>
        </authorList>
    </citation>
    <scope>NUCLEOTIDE SEQUENCE</scope>
    <source>
        <strain evidence="5">517</strain>
    </source>
</reference>
<comment type="caution">
    <text evidence="5">The sequence shown here is derived from an EMBL/GenBank/DDBJ whole genome shotgun (WGS) entry which is preliminary data.</text>
</comment>
<dbReference type="EMBL" id="JADINF010000028">
    <property type="protein sequence ID" value="MBO8423603.1"/>
    <property type="molecule type" value="Genomic_DNA"/>
</dbReference>
<keyword evidence="2" id="KW-0238">DNA-binding</keyword>
<dbReference type="AlphaFoldDB" id="A0A940DG55"/>
<evidence type="ECO:0000256" key="3">
    <source>
        <dbReference type="ARBA" id="ARBA00023163"/>
    </source>
</evidence>
<evidence type="ECO:0000256" key="2">
    <source>
        <dbReference type="ARBA" id="ARBA00023125"/>
    </source>
</evidence>
<dbReference type="NCBIfam" id="NF033788">
    <property type="entry name" value="HTH_metalloreg"/>
    <property type="match status" value="1"/>
</dbReference>
<dbReference type="PROSITE" id="PS50987">
    <property type="entry name" value="HTH_ARSR_2"/>
    <property type="match status" value="1"/>
</dbReference>
<dbReference type="InterPro" id="IPR036390">
    <property type="entry name" value="WH_DNA-bd_sf"/>
</dbReference>
<dbReference type="Gene3D" id="1.10.10.10">
    <property type="entry name" value="Winged helix-like DNA-binding domain superfamily/Winged helix DNA-binding domain"/>
    <property type="match status" value="1"/>
</dbReference>
<dbReference type="Pfam" id="PF01022">
    <property type="entry name" value="HTH_5"/>
    <property type="match status" value="1"/>
</dbReference>
<evidence type="ECO:0000256" key="1">
    <source>
        <dbReference type="ARBA" id="ARBA00023015"/>
    </source>
</evidence>
<dbReference type="CDD" id="cd00090">
    <property type="entry name" value="HTH_ARSR"/>
    <property type="match status" value="1"/>
</dbReference>
<evidence type="ECO:0000313" key="6">
    <source>
        <dbReference type="Proteomes" id="UP000727857"/>
    </source>
</evidence>
<dbReference type="PRINTS" id="PR00778">
    <property type="entry name" value="HTHARSR"/>
</dbReference>
<gene>
    <name evidence="5" type="ORF">IAB16_01075</name>
</gene>
<dbReference type="GO" id="GO:0003700">
    <property type="term" value="F:DNA-binding transcription factor activity"/>
    <property type="evidence" value="ECO:0007669"/>
    <property type="project" value="InterPro"/>
</dbReference>
<evidence type="ECO:0000313" key="5">
    <source>
        <dbReference type="EMBL" id="MBO8423603.1"/>
    </source>
</evidence>
<reference evidence="5" key="1">
    <citation type="submission" date="2020-10" db="EMBL/GenBank/DDBJ databases">
        <authorList>
            <person name="Gilroy R."/>
        </authorList>
    </citation>
    <scope>NUCLEOTIDE SEQUENCE</scope>
    <source>
        <strain evidence="5">517</strain>
    </source>
</reference>
<dbReference type="InterPro" id="IPR001845">
    <property type="entry name" value="HTH_ArsR_DNA-bd_dom"/>
</dbReference>
<dbReference type="PANTHER" id="PTHR43132">
    <property type="entry name" value="ARSENICAL RESISTANCE OPERON REPRESSOR ARSR-RELATED"/>
    <property type="match status" value="1"/>
</dbReference>
<keyword evidence="1" id="KW-0805">Transcription regulation</keyword>
<dbReference type="SUPFAM" id="SSF46785">
    <property type="entry name" value="Winged helix' DNA-binding domain"/>
    <property type="match status" value="1"/>
</dbReference>
<dbReference type="SMART" id="SM00418">
    <property type="entry name" value="HTH_ARSR"/>
    <property type="match status" value="1"/>
</dbReference>
<protein>
    <submittedName>
        <fullName evidence="5">Helix-turn-helix transcriptional regulator</fullName>
    </submittedName>
</protein>
<evidence type="ECO:0000259" key="4">
    <source>
        <dbReference type="PROSITE" id="PS50987"/>
    </source>
</evidence>